<name>A0A0F9UNI3_9ZZZZ</name>
<dbReference type="AlphaFoldDB" id="A0A0F9UNI3"/>
<reference evidence="6" key="1">
    <citation type="journal article" date="2015" name="Nature">
        <title>Complex archaea that bridge the gap between prokaryotes and eukaryotes.</title>
        <authorList>
            <person name="Spang A."/>
            <person name="Saw J.H."/>
            <person name="Jorgensen S.L."/>
            <person name="Zaremba-Niedzwiedzka K."/>
            <person name="Martijn J."/>
            <person name="Lind A.E."/>
            <person name="van Eijk R."/>
            <person name="Schleper C."/>
            <person name="Guy L."/>
            <person name="Ettema T.J."/>
        </authorList>
    </citation>
    <scope>NUCLEOTIDE SEQUENCE</scope>
</reference>
<keyword evidence="2" id="KW-0813">Transport</keyword>
<evidence type="ECO:0000313" key="6">
    <source>
        <dbReference type="EMBL" id="KKN55173.1"/>
    </source>
</evidence>
<feature type="domain" description="Multidrug resistance protein MdtA-like barrel-sandwich hybrid" evidence="3">
    <location>
        <begin position="62"/>
        <end position="194"/>
    </location>
</feature>
<dbReference type="Gene3D" id="1.10.287.470">
    <property type="entry name" value="Helix hairpin bin"/>
    <property type="match status" value="1"/>
</dbReference>
<comment type="caution">
    <text evidence="6">The sequence shown here is derived from an EMBL/GenBank/DDBJ whole genome shotgun (WGS) entry which is preliminary data.</text>
</comment>
<evidence type="ECO:0000256" key="1">
    <source>
        <dbReference type="ARBA" id="ARBA00004196"/>
    </source>
</evidence>
<dbReference type="GO" id="GO:1990281">
    <property type="term" value="C:efflux pump complex"/>
    <property type="evidence" value="ECO:0007669"/>
    <property type="project" value="TreeGrafter"/>
</dbReference>
<evidence type="ECO:0000256" key="2">
    <source>
        <dbReference type="ARBA" id="ARBA00022448"/>
    </source>
</evidence>
<dbReference type="PANTHER" id="PTHR30469">
    <property type="entry name" value="MULTIDRUG RESISTANCE PROTEIN MDTA"/>
    <property type="match status" value="1"/>
</dbReference>
<evidence type="ECO:0000259" key="3">
    <source>
        <dbReference type="Pfam" id="PF25917"/>
    </source>
</evidence>
<dbReference type="Gene3D" id="2.40.420.20">
    <property type="match status" value="1"/>
</dbReference>
<dbReference type="EMBL" id="LAZR01000897">
    <property type="protein sequence ID" value="KKN55173.1"/>
    <property type="molecule type" value="Genomic_DNA"/>
</dbReference>
<protein>
    <submittedName>
        <fullName evidence="6">Uncharacterized protein</fullName>
    </submittedName>
</protein>
<evidence type="ECO:0000259" key="5">
    <source>
        <dbReference type="Pfam" id="PF25967"/>
    </source>
</evidence>
<evidence type="ECO:0000259" key="4">
    <source>
        <dbReference type="Pfam" id="PF25954"/>
    </source>
</evidence>
<gene>
    <name evidence="6" type="ORF">LCGC14_0584820</name>
</gene>
<dbReference type="Pfam" id="PF25917">
    <property type="entry name" value="BSH_RND"/>
    <property type="match status" value="1"/>
</dbReference>
<dbReference type="Gene3D" id="2.40.30.170">
    <property type="match status" value="1"/>
</dbReference>
<organism evidence="6">
    <name type="scientific">marine sediment metagenome</name>
    <dbReference type="NCBI Taxonomy" id="412755"/>
    <lineage>
        <taxon>unclassified sequences</taxon>
        <taxon>metagenomes</taxon>
        <taxon>ecological metagenomes</taxon>
    </lineage>
</organism>
<feature type="domain" description="CusB-like beta-barrel" evidence="4">
    <location>
        <begin position="206"/>
        <end position="278"/>
    </location>
</feature>
<dbReference type="GO" id="GO:0015562">
    <property type="term" value="F:efflux transmembrane transporter activity"/>
    <property type="evidence" value="ECO:0007669"/>
    <property type="project" value="TreeGrafter"/>
</dbReference>
<dbReference type="SUPFAM" id="SSF111369">
    <property type="entry name" value="HlyD-like secretion proteins"/>
    <property type="match status" value="1"/>
</dbReference>
<dbReference type="InterPro" id="IPR058625">
    <property type="entry name" value="MdtA-like_BSH"/>
</dbReference>
<dbReference type="Gene3D" id="2.40.50.100">
    <property type="match status" value="1"/>
</dbReference>
<feature type="domain" description="Multidrug resistance protein MdtA-like C-terminal permuted SH3" evidence="5">
    <location>
        <begin position="287"/>
        <end position="343"/>
    </location>
</feature>
<sequence>MSSRYCLQSFFYTFCLFILSGLISVSQAKENMVVDVIKPVISSSSQILRLSGSLTAEKHSMLSPRVDGLITKVNVDSGSHVKKGDVLLLLDPVMSEYELKQAKATVTRVIADRSEADRMVKEAQGLVTRKTLPQNELAIRKANLALKNAELLSANASQALIEETLRRHELIAPFSGVISNKMSEVGEWVSRGNPVLELVNLDEIRLDINVPQEHFADINRGATVSVVSDAYPDQHLDATIQSIVPVSNSLARAFLVRVTLDNKTLSLLPGTSATAEFNIKITNDKQVLIPRDALLINSDGSRSVFIIKDDKALRRKVELGRTTAEGVNITKGLSVDDLVVIRGNEVLHHEQLVSINQTRD</sequence>
<dbReference type="NCBIfam" id="TIGR01730">
    <property type="entry name" value="RND_mfp"/>
    <property type="match status" value="1"/>
</dbReference>
<dbReference type="InterPro" id="IPR006143">
    <property type="entry name" value="RND_pump_MFP"/>
</dbReference>
<proteinExistence type="predicted"/>
<dbReference type="Pfam" id="PF25954">
    <property type="entry name" value="Beta-barrel_RND_2"/>
    <property type="match status" value="1"/>
</dbReference>
<dbReference type="InterPro" id="IPR058792">
    <property type="entry name" value="Beta-barrel_RND_2"/>
</dbReference>
<dbReference type="InterPro" id="IPR058627">
    <property type="entry name" value="MdtA-like_C"/>
</dbReference>
<accession>A0A0F9UNI3</accession>
<comment type="subcellular location">
    <subcellularLocation>
        <location evidence="1">Cell envelope</location>
    </subcellularLocation>
</comment>
<dbReference type="Pfam" id="PF25967">
    <property type="entry name" value="RND-MFP_C"/>
    <property type="match status" value="1"/>
</dbReference>